<evidence type="ECO:0000313" key="2">
    <source>
        <dbReference type="Proteomes" id="UP000054877"/>
    </source>
</evidence>
<dbReference type="STRING" id="452.Lspi_1898"/>
<organism evidence="1 2">
    <name type="scientific">Legionella spiritensis</name>
    <dbReference type="NCBI Taxonomy" id="452"/>
    <lineage>
        <taxon>Bacteria</taxon>
        <taxon>Pseudomonadati</taxon>
        <taxon>Pseudomonadota</taxon>
        <taxon>Gammaproteobacteria</taxon>
        <taxon>Legionellales</taxon>
        <taxon>Legionellaceae</taxon>
        <taxon>Legionella</taxon>
    </lineage>
</organism>
<sequence>MRQAPFPVARHEGEAEMRDSVWPGLTCSCGTTLQQETRNTARGLLTGYDSYAKQNKDTP</sequence>
<evidence type="ECO:0000313" key="1">
    <source>
        <dbReference type="EMBL" id="KTD62048.1"/>
    </source>
</evidence>
<name>A0A0W0YYR8_LEGSP</name>
<dbReference type="Proteomes" id="UP000054877">
    <property type="component" value="Unassembled WGS sequence"/>
</dbReference>
<dbReference type="EMBL" id="LNYX01000030">
    <property type="protein sequence ID" value="KTD62048.1"/>
    <property type="molecule type" value="Genomic_DNA"/>
</dbReference>
<accession>A0A0W0YYR8</accession>
<gene>
    <name evidence="1" type="ORF">Lspi_1898</name>
</gene>
<dbReference type="PATRIC" id="fig|452.5.peg.2085"/>
<comment type="caution">
    <text evidence="1">The sequence shown here is derived from an EMBL/GenBank/DDBJ whole genome shotgun (WGS) entry which is preliminary data.</text>
</comment>
<dbReference type="AlphaFoldDB" id="A0A0W0YYR8"/>
<keyword evidence="2" id="KW-1185">Reference proteome</keyword>
<protein>
    <submittedName>
        <fullName evidence="1">Uncharacterized protein</fullName>
    </submittedName>
</protein>
<reference evidence="1 2" key="1">
    <citation type="submission" date="2015-11" db="EMBL/GenBank/DDBJ databases">
        <title>Genomic analysis of 38 Legionella species identifies large and diverse effector repertoires.</title>
        <authorList>
            <person name="Burstein D."/>
            <person name="Amaro F."/>
            <person name="Zusman T."/>
            <person name="Lifshitz Z."/>
            <person name="Cohen O."/>
            <person name="Gilbert J.A."/>
            <person name="Pupko T."/>
            <person name="Shuman H.A."/>
            <person name="Segal G."/>
        </authorList>
    </citation>
    <scope>NUCLEOTIDE SEQUENCE [LARGE SCALE GENOMIC DNA]</scope>
    <source>
        <strain evidence="1 2">Mt.St.Helens-9</strain>
    </source>
</reference>
<proteinExistence type="predicted"/>